<keyword evidence="3" id="KW-1185">Reference proteome</keyword>
<dbReference type="Gene3D" id="1.10.530.10">
    <property type="match status" value="1"/>
</dbReference>
<dbReference type="GO" id="GO:0016998">
    <property type="term" value="P:cell wall macromolecule catabolic process"/>
    <property type="evidence" value="ECO:0007669"/>
    <property type="project" value="InterPro"/>
</dbReference>
<dbReference type="GO" id="GO:0004568">
    <property type="term" value="F:chitinase activity"/>
    <property type="evidence" value="ECO:0007669"/>
    <property type="project" value="InterPro"/>
</dbReference>
<evidence type="ECO:0000313" key="3">
    <source>
        <dbReference type="Proteomes" id="UP000054977"/>
    </source>
</evidence>
<name>A0A158G8G4_9BURK</name>
<comment type="caution">
    <text evidence="2">The sequence shown here is derived from an EMBL/GenBank/DDBJ whole genome shotgun (WGS) entry which is preliminary data.</text>
</comment>
<protein>
    <submittedName>
        <fullName evidence="2">Glycoside hydrolase family protein</fullName>
    </submittedName>
</protein>
<dbReference type="STRING" id="326474.AWB65_01661"/>
<dbReference type="AlphaFoldDB" id="A0A158G8G4"/>
<dbReference type="Proteomes" id="UP000054977">
    <property type="component" value="Unassembled WGS sequence"/>
</dbReference>
<feature type="domain" description="Glycoside hydrolase family 19 catalytic" evidence="1">
    <location>
        <begin position="108"/>
        <end position="197"/>
    </location>
</feature>
<evidence type="ECO:0000313" key="2">
    <source>
        <dbReference type="EMBL" id="SAL28153.1"/>
    </source>
</evidence>
<dbReference type="Pfam" id="PF00182">
    <property type="entry name" value="Glyco_hydro_19"/>
    <property type="match status" value="1"/>
</dbReference>
<reference evidence="2" key="1">
    <citation type="submission" date="2016-01" db="EMBL/GenBank/DDBJ databases">
        <authorList>
            <person name="Peeters C."/>
        </authorList>
    </citation>
    <scope>NUCLEOTIDE SEQUENCE [LARGE SCALE GENOMIC DNA]</scope>
    <source>
        <strain evidence="2">LMG 22934</strain>
    </source>
</reference>
<dbReference type="OrthoDB" id="1242806at2"/>
<dbReference type="SUPFAM" id="SSF53955">
    <property type="entry name" value="Lysozyme-like"/>
    <property type="match status" value="1"/>
</dbReference>
<proteinExistence type="predicted"/>
<dbReference type="PANTHER" id="PTHR34408:SF1">
    <property type="entry name" value="GLYCOSYL HYDROLASE FAMILY 19 DOMAIN-CONTAINING PROTEIN HI_1415"/>
    <property type="match status" value="1"/>
</dbReference>
<evidence type="ECO:0000259" key="1">
    <source>
        <dbReference type="Pfam" id="PF00182"/>
    </source>
</evidence>
<accession>A0A158G8G4</accession>
<dbReference type="GO" id="GO:0006032">
    <property type="term" value="P:chitin catabolic process"/>
    <property type="evidence" value="ECO:0007669"/>
    <property type="project" value="InterPro"/>
</dbReference>
<dbReference type="EMBL" id="FCNW02000005">
    <property type="protein sequence ID" value="SAL28153.1"/>
    <property type="molecule type" value="Genomic_DNA"/>
</dbReference>
<gene>
    <name evidence="2" type="ORF">AWB65_01661</name>
</gene>
<dbReference type="InterPro" id="IPR023346">
    <property type="entry name" value="Lysozyme-like_dom_sf"/>
</dbReference>
<dbReference type="InterPro" id="IPR000726">
    <property type="entry name" value="Glyco_hydro_19_cat"/>
</dbReference>
<dbReference type="RefSeq" id="WP_087666692.1">
    <property type="nucleotide sequence ID" value="NZ_FCNW02000005.1"/>
</dbReference>
<keyword evidence="2" id="KW-0378">Hydrolase</keyword>
<sequence>MDQTTFMAATGAQQASAAFWLGPLSAAMDRFQINTPARQAAFLAQLAYESGGFPLPPVAERFNYAAARLDAVFSSLTQQQCNALGRQPGETCVPPDRQEKIANLVYQNKCGNGPAACGDGWRYRGSGLIQLTFKSNFDAAGRAIGKDLVSNPDSVRNDASTAALVAAWFWQSHGCNELADTGAFHQITAKINPAHEGEQGRDNAFELASNALGADVAGGSTVV</sequence>
<organism evidence="2 3">
    <name type="scientific">Caballeronia humi</name>
    <dbReference type="NCBI Taxonomy" id="326474"/>
    <lineage>
        <taxon>Bacteria</taxon>
        <taxon>Pseudomonadati</taxon>
        <taxon>Pseudomonadota</taxon>
        <taxon>Betaproteobacteria</taxon>
        <taxon>Burkholderiales</taxon>
        <taxon>Burkholderiaceae</taxon>
        <taxon>Caballeronia</taxon>
    </lineage>
</organism>
<dbReference type="PANTHER" id="PTHR34408">
    <property type="entry name" value="FAMILY PROTEIN, PUTATIVE-RELATED"/>
    <property type="match status" value="1"/>
</dbReference>
<dbReference type="InterPro" id="IPR052354">
    <property type="entry name" value="Cell_Wall_Dynamics_Protein"/>
</dbReference>